<evidence type="ECO:0000256" key="1">
    <source>
        <dbReference type="SAM" id="MobiDB-lite"/>
    </source>
</evidence>
<proteinExistence type="predicted"/>
<organism evidence="3 4">
    <name type="scientific">Luteimonas aestuarii</name>
    <dbReference type="NCBI Taxonomy" id="453837"/>
    <lineage>
        <taxon>Bacteria</taxon>
        <taxon>Pseudomonadati</taxon>
        <taxon>Pseudomonadota</taxon>
        <taxon>Gammaproteobacteria</taxon>
        <taxon>Lysobacterales</taxon>
        <taxon>Lysobacteraceae</taxon>
        <taxon>Luteimonas</taxon>
    </lineage>
</organism>
<dbReference type="RefSeq" id="WP_133321786.1">
    <property type="nucleotide sequence ID" value="NZ_SMTF01000005.1"/>
</dbReference>
<evidence type="ECO:0000256" key="2">
    <source>
        <dbReference type="SAM" id="SignalP"/>
    </source>
</evidence>
<dbReference type="OrthoDB" id="7193459at2"/>
<protein>
    <recommendedName>
        <fullName evidence="5">Secreted protein</fullName>
    </recommendedName>
</protein>
<evidence type="ECO:0008006" key="5">
    <source>
        <dbReference type="Google" id="ProtNLM"/>
    </source>
</evidence>
<dbReference type="Proteomes" id="UP000294796">
    <property type="component" value="Unassembled WGS sequence"/>
</dbReference>
<accession>A0A4R5TTV7</accession>
<gene>
    <name evidence="3" type="ORF">E2F46_09245</name>
</gene>
<dbReference type="EMBL" id="SMTF01000005">
    <property type="protein sequence ID" value="TDK24454.1"/>
    <property type="molecule type" value="Genomic_DNA"/>
</dbReference>
<name>A0A4R5TTV7_9GAMM</name>
<evidence type="ECO:0000313" key="4">
    <source>
        <dbReference type="Proteomes" id="UP000294796"/>
    </source>
</evidence>
<feature type="signal peptide" evidence="2">
    <location>
        <begin position="1"/>
        <end position="20"/>
    </location>
</feature>
<sequence length="167" mass="18486">MNYLKMLLLGILLAWTFLHATHASETDLDVKARSFAVQAAQIRADLSAGDAYSEISPSDRDTVLGLLARMETMLDASENDIDGLPSDSRVQLFNDQEQVNTILTGARADSRMVCTRTQVTGSHRRQQVCMTVADRERRRARDREDAMQKQRATPCMGQGTGCVLPGL</sequence>
<dbReference type="AlphaFoldDB" id="A0A4R5TTV7"/>
<feature type="compositionally biased region" description="Basic and acidic residues" evidence="1">
    <location>
        <begin position="134"/>
        <end position="148"/>
    </location>
</feature>
<keyword evidence="4" id="KW-1185">Reference proteome</keyword>
<reference evidence="3 4" key="1">
    <citation type="submission" date="2019-03" db="EMBL/GenBank/DDBJ databases">
        <title>Luteimonas zhaokaii sp.nov., isolated from the rectal contents of Plateau pika in Yushu, Qinghai Province, China.</title>
        <authorList>
            <person name="Zhang G."/>
        </authorList>
    </citation>
    <scope>NUCLEOTIDE SEQUENCE [LARGE SCALE GENOMIC DNA]</scope>
    <source>
        <strain evidence="3 4">B9</strain>
    </source>
</reference>
<keyword evidence="2" id="KW-0732">Signal</keyword>
<evidence type="ECO:0000313" key="3">
    <source>
        <dbReference type="EMBL" id="TDK24454.1"/>
    </source>
</evidence>
<feature type="chain" id="PRO_5020964893" description="Secreted protein" evidence="2">
    <location>
        <begin position="21"/>
        <end position="167"/>
    </location>
</feature>
<comment type="caution">
    <text evidence="3">The sequence shown here is derived from an EMBL/GenBank/DDBJ whole genome shotgun (WGS) entry which is preliminary data.</text>
</comment>
<feature type="region of interest" description="Disordered" evidence="1">
    <location>
        <begin position="134"/>
        <end position="154"/>
    </location>
</feature>